<evidence type="ECO:0000256" key="1">
    <source>
        <dbReference type="SAM" id="MobiDB-lite"/>
    </source>
</evidence>
<evidence type="ECO:0000313" key="3">
    <source>
        <dbReference type="Proteomes" id="UP001497482"/>
    </source>
</evidence>
<dbReference type="EMBL" id="OZ035828">
    <property type="protein sequence ID" value="CAL1608678.1"/>
    <property type="molecule type" value="Genomic_DNA"/>
</dbReference>
<proteinExistence type="predicted"/>
<gene>
    <name evidence="2" type="ORF">KC01_LOCUS35560</name>
</gene>
<organism evidence="2 3">
    <name type="scientific">Knipowitschia caucasica</name>
    <name type="common">Caucasian dwarf goby</name>
    <name type="synonym">Pomatoschistus caucasicus</name>
    <dbReference type="NCBI Taxonomy" id="637954"/>
    <lineage>
        <taxon>Eukaryota</taxon>
        <taxon>Metazoa</taxon>
        <taxon>Chordata</taxon>
        <taxon>Craniata</taxon>
        <taxon>Vertebrata</taxon>
        <taxon>Euteleostomi</taxon>
        <taxon>Actinopterygii</taxon>
        <taxon>Neopterygii</taxon>
        <taxon>Teleostei</taxon>
        <taxon>Neoteleostei</taxon>
        <taxon>Acanthomorphata</taxon>
        <taxon>Gobiaria</taxon>
        <taxon>Gobiiformes</taxon>
        <taxon>Gobioidei</taxon>
        <taxon>Gobiidae</taxon>
        <taxon>Gobiinae</taxon>
        <taxon>Knipowitschia</taxon>
    </lineage>
</organism>
<accession>A0AAV2M5S1</accession>
<name>A0AAV2M5S1_KNICA</name>
<keyword evidence="3" id="KW-1185">Reference proteome</keyword>
<protein>
    <submittedName>
        <fullName evidence="2">Uncharacterized protein</fullName>
    </submittedName>
</protein>
<feature type="compositionally biased region" description="Polar residues" evidence="1">
    <location>
        <begin position="138"/>
        <end position="150"/>
    </location>
</feature>
<evidence type="ECO:0000313" key="2">
    <source>
        <dbReference type="EMBL" id="CAL1608678.1"/>
    </source>
</evidence>
<feature type="region of interest" description="Disordered" evidence="1">
    <location>
        <begin position="127"/>
        <end position="150"/>
    </location>
</feature>
<dbReference type="AlphaFoldDB" id="A0AAV2M5S1"/>
<reference evidence="2 3" key="1">
    <citation type="submission" date="2024-04" db="EMBL/GenBank/DDBJ databases">
        <authorList>
            <person name="Waldvogel A.-M."/>
            <person name="Schoenle A."/>
        </authorList>
    </citation>
    <scope>NUCLEOTIDE SEQUENCE [LARGE SCALE GENOMIC DNA]</scope>
</reference>
<dbReference type="Proteomes" id="UP001497482">
    <property type="component" value="Chromosome 6"/>
</dbReference>
<sequence>MFRLISNLLFGAEDKAVEDIRPMEVEDEEWHVVSHQEAVAEEHHKAAVIDHETNTAVLGSTCSQLLENSAISSETQDQKKKSAAEALPAVLSLSKAVGPGTPCVCVHKAKDWVPRHGLSRRAMQRQNRIRQGVHPQSFHLQQPGQRSLYH</sequence>